<proteinExistence type="inferred from homology"/>
<dbReference type="Pfam" id="PF01497">
    <property type="entry name" value="Peripla_BP_2"/>
    <property type="match status" value="1"/>
</dbReference>
<dbReference type="PANTHER" id="PTHR30532">
    <property type="entry name" value="IRON III DICITRATE-BINDING PERIPLASMIC PROTEIN"/>
    <property type="match status" value="1"/>
</dbReference>
<accession>A0A239DWB6</accession>
<evidence type="ECO:0000256" key="5">
    <source>
        <dbReference type="SAM" id="SignalP"/>
    </source>
</evidence>
<dbReference type="GO" id="GO:1901678">
    <property type="term" value="P:iron coordination entity transport"/>
    <property type="evidence" value="ECO:0007669"/>
    <property type="project" value="UniProtKB-ARBA"/>
</dbReference>
<dbReference type="AlphaFoldDB" id="A0A239DWB6"/>
<dbReference type="EMBL" id="FZOW01000002">
    <property type="protein sequence ID" value="SNS36796.1"/>
    <property type="molecule type" value="Genomic_DNA"/>
</dbReference>
<comment type="subcellular location">
    <subcellularLocation>
        <location evidence="1">Cell envelope</location>
    </subcellularLocation>
</comment>
<evidence type="ECO:0000256" key="3">
    <source>
        <dbReference type="ARBA" id="ARBA00022448"/>
    </source>
</evidence>
<dbReference type="InterPro" id="IPR051313">
    <property type="entry name" value="Bact_iron-sidero_bind"/>
</dbReference>
<keyword evidence="8" id="KW-1185">Reference proteome</keyword>
<reference evidence="8" key="1">
    <citation type="submission" date="2017-06" db="EMBL/GenBank/DDBJ databases">
        <authorList>
            <person name="Varghese N."/>
            <person name="Submissions S."/>
        </authorList>
    </citation>
    <scope>NUCLEOTIDE SEQUENCE [LARGE SCALE GENOMIC DNA]</scope>
    <source>
        <strain evidence="8">JCM 23211</strain>
    </source>
</reference>
<organism evidence="7 8">
    <name type="scientific">Rhodococcoides kyotonense</name>
    <dbReference type="NCBI Taxonomy" id="398843"/>
    <lineage>
        <taxon>Bacteria</taxon>
        <taxon>Bacillati</taxon>
        <taxon>Actinomycetota</taxon>
        <taxon>Actinomycetes</taxon>
        <taxon>Mycobacteriales</taxon>
        <taxon>Nocardiaceae</taxon>
        <taxon>Rhodococcoides</taxon>
    </lineage>
</organism>
<sequence>MSNLLVKRSAVAALTVVALAGCSATAAEEAPSTAEMRTVEHLYGTTEIPVDPQRVVVLDAGGVLESVLALGVTPVATVVPKSTGTWPDFIAEKLPDDVASVGNSEADVSVEEVIKADPDLIVVTSEDASQREFYDNVKDVAPTVAVGDVANEWKETLTILGDHLGKQDQAAQLLAGYDARVDAVRGQLGPNPGTASVIRVRADKLNYMGQEGAFIWTTLREVGLRAPTTQSIGTAEDSFFEVSLEQTNLLDADRIFVVTDGAAAEPGQFLETVRSNPLFGLLEGDIEYLPSNAYLFGSIMKAEAMLDVLESGTQ</sequence>
<dbReference type="PROSITE" id="PS51257">
    <property type="entry name" value="PROKAR_LIPOPROTEIN"/>
    <property type="match status" value="1"/>
</dbReference>
<comment type="similarity">
    <text evidence="2">Belongs to the bacterial solute-binding protein 8 family.</text>
</comment>
<evidence type="ECO:0000256" key="2">
    <source>
        <dbReference type="ARBA" id="ARBA00008814"/>
    </source>
</evidence>
<dbReference type="InterPro" id="IPR002491">
    <property type="entry name" value="ABC_transptr_periplasmic_BD"/>
</dbReference>
<keyword evidence="4 5" id="KW-0732">Signal</keyword>
<keyword evidence="3" id="KW-0813">Transport</keyword>
<gene>
    <name evidence="7" type="ORF">SAMN05421642_10276</name>
</gene>
<dbReference type="PROSITE" id="PS50983">
    <property type="entry name" value="FE_B12_PBP"/>
    <property type="match status" value="1"/>
</dbReference>
<dbReference type="CDD" id="cd01146">
    <property type="entry name" value="FhuD"/>
    <property type="match status" value="1"/>
</dbReference>
<dbReference type="SUPFAM" id="SSF53807">
    <property type="entry name" value="Helical backbone' metal receptor"/>
    <property type="match status" value="1"/>
</dbReference>
<dbReference type="GO" id="GO:0030288">
    <property type="term" value="C:outer membrane-bounded periplasmic space"/>
    <property type="evidence" value="ECO:0007669"/>
    <property type="project" value="TreeGrafter"/>
</dbReference>
<feature type="chain" id="PRO_5012602184" evidence="5">
    <location>
        <begin position="27"/>
        <end position="314"/>
    </location>
</feature>
<name>A0A239DWB6_9NOCA</name>
<evidence type="ECO:0000256" key="1">
    <source>
        <dbReference type="ARBA" id="ARBA00004196"/>
    </source>
</evidence>
<dbReference type="Proteomes" id="UP000198327">
    <property type="component" value="Unassembled WGS sequence"/>
</dbReference>
<dbReference type="PANTHER" id="PTHR30532:SF1">
    <property type="entry name" value="IRON(3+)-HYDROXAMATE-BINDING PROTEIN FHUD"/>
    <property type="match status" value="1"/>
</dbReference>
<evidence type="ECO:0000313" key="8">
    <source>
        <dbReference type="Proteomes" id="UP000198327"/>
    </source>
</evidence>
<evidence type="ECO:0000259" key="6">
    <source>
        <dbReference type="PROSITE" id="PS50983"/>
    </source>
</evidence>
<feature type="domain" description="Fe/B12 periplasmic-binding" evidence="6">
    <location>
        <begin position="55"/>
        <end position="314"/>
    </location>
</feature>
<dbReference type="RefSeq" id="WP_245865196.1">
    <property type="nucleotide sequence ID" value="NZ_FZOW01000002.1"/>
</dbReference>
<evidence type="ECO:0000256" key="4">
    <source>
        <dbReference type="ARBA" id="ARBA00022729"/>
    </source>
</evidence>
<evidence type="ECO:0000313" key="7">
    <source>
        <dbReference type="EMBL" id="SNS36796.1"/>
    </source>
</evidence>
<dbReference type="Gene3D" id="3.40.50.1980">
    <property type="entry name" value="Nitrogenase molybdenum iron protein domain"/>
    <property type="match status" value="2"/>
</dbReference>
<feature type="signal peptide" evidence="5">
    <location>
        <begin position="1"/>
        <end position="26"/>
    </location>
</feature>
<protein>
    <submittedName>
        <fullName evidence="7">Iron complex transport system substrate-binding protein</fullName>
    </submittedName>
</protein>